<dbReference type="GO" id="GO:0017136">
    <property type="term" value="F:histone deacetylase activity, NAD-dependent"/>
    <property type="evidence" value="ECO:0007669"/>
    <property type="project" value="TreeGrafter"/>
</dbReference>
<dbReference type="Pfam" id="PF02146">
    <property type="entry name" value="SIR2"/>
    <property type="match status" value="1"/>
</dbReference>
<evidence type="ECO:0000259" key="17">
    <source>
        <dbReference type="PROSITE" id="PS50305"/>
    </source>
</evidence>
<dbReference type="SUPFAM" id="SSF52467">
    <property type="entry name" value="DHS-like NAD/FAD-binding domain"/>
    <property type="match status" value="1"/>
</dbReference>
<reference evidence="18" key="3">
    <citation type="submission" date="2025-09" db="UniProtKB">
        <authorList>
            <consortium name="Ensembl"/>
        </authorList>
    </citation>
    <scope>IDENTIFICATION</scope>
</reference>
<dbReference type="FunFam" id="3.30.1600.10:FF:000013">
    <property type="entry name" value="NAD-dependent protein deacetylase sirtuin-1"/>
    <property type="match status" value="1"/>
</dbReference>
<evidence type="ECO:0000256" key="1">
    <source>
        <dbReference type="ARBA" id="ARBA00001947"/>
    </source>
</evidence>
<dbReference type="PROSITE" id="PS50305">
    <property type="entry name" value="SIRTUIN"/>
    <property type="match status" value="1"/>
</dbReference>
<dbReference type="PANTHER" id="PTHR11085:SF6">
    <property type="entry name" value="NAD-DEPENDENT PROTEIN DEACETYLASE SIRTUIN-2"/>
    <property type="match status" value="1"/>
</dbReference>
<comment type="catalytic activity">
    <reaction evidence="15">
        <text>N(6)-tetradecanoyl-L-lysyl-[protein] + NAD(+) + H2O = 2''-O-tetradecanoyl-ADP-D-ribose + nicotinamide + L-lysyl-[protein]</text>
        <dbReference type="Rhea" id="RHEA:70567"/>
        <dbReference type="Rhea" id="RHEA-COMP:9752"/>
        <dbReference type="Rhea" id="RHEA-COMP:15437"/>
        <dbReference type="ChEBI" id="CHEBI:15377"/>
        <dbReference type="ChEBI" id="CHEBI:17154"/>
        <dbReference type="ChEBI" id="CHEBI:29969"/>
        <dbReference type="ChEBI" id="CHEBI:57540"/>
        <dbReference type="ChEBI" id="CHEBI:141129"/>
        <dbReference type="ChEBI" id="CHEBI:189674"/>
    </reaction>
    <physiologicalReaction direction="left-to-right" evidence="15">
        <dbReference type="Rhea" id="RHEA:70568"/>
    </physiologicalReaction>
</comment>
<evidence type="ECO:0000256" key="8">
    <source>
        <dbReference type="ARBA" id="ARBA00023027"/>
    </source>
</evidence>
<feature type="binding site" evidence="16">
    <location>
        <position position="220"/>
    </location>
    <ligand>
        <name>Zn(2+)</name>
        <dbReference type="ChEBI" id="CHEBI:29105"/>
    </ligand>
</feature>
<reference evidence="18" key="2">
    <citation type="submission" date="2025-08" db="UniProtKB">
        <authorList>
            <consortium name="Ensembl"/>
        </authorList>
    </citation>
    <scope>IDENTIFICATION</scope>
</reference>
<evidence type="ECO:0000256" key="16">
    <source>
        <dbReference type="PROSITE-ProRule" id="PRU00236"/>
    </source>
</evidence>
<dbReference type="Proteomes" id="UP000694680">
    <property type="component" value="Chromosome 13"/>
</dbReference>
<evidence type="ECO:0000256" key="9">
    <source>
        <dbReference type="ARBA" id="ARBA00023242"/>
    </source>
</evidence>
<keyword evidence="9" id="KW-0539">Nucleus</keyword>
<evidence type="ECO:0000256" key="3">
    <source>
        <dbReference type="ARBA" id="ARBA00006924"/>
    </source>
</evidence>
<evidence type="ECO:0000313" key="19">
    <source>
        <dbReference type="Proteomes" id="UP000694680"/>
    </source>
</evidence>
<dbReference type="Gene3D" id="3.40.50.1220">
    <property type="entry name" value="TPP-binding domain"/>
    <property type="match status" value="1"/>
</dbReference>
<keyword evidence="7 16" id="KW-0862">Zinc</keyword>
<comment type="cofactor">
    <cofactor evidence="1">
        <name>Zn(2+)</name>
        <dbReference type="ChEBI" id="CHEBI:29105"/>
    </cofactor>
</comment>
<protein>
    <recommendedName>
        <fullName evidence="10">NAD-dependent protein deacetylase sirtuin-2</fullName>
        <ecNumber evidence="4">2.3.1.286</ecNumber>
    </recommendedName>
    <alternativeName>
        <fullName evidence="12">NAD-dependent protein defatty-acylase sirtuin-2</fullName>
    </alternativeName>
    <alternativeName>
        <fullName evidence="13">Regulatory protein SIR2 homolog 2</fullName>
    </alternativeName>
    <alternativeName>
        <fullName evidence="11">SIR2-like protein 2</fullName>
    </alternativeName>
</protein>
<evidence type="ECO:0000256" key="13">
    <source>
        <dbReference type="ARBA" id="ARBA00043039"/>
    </source>
</evidence>
<dbReference type="Gene3D" id="3.30.1600.10">
    <property type="entry name" value="SIR2/SIRT2 'Small Domain"/>
    <property type="match status" value="1"/>
</dbReference>
<dbReference type="EC" id="2.3.1.286" evidence="4"/>
<feature type="binding site" evidence="16">
    <location>
        <position position="196"/>
    </location>
    <ligand>
        <name>Zn(2+)</name>
        <dbReference type="ChEBI" id="CHEBI:29105"/>
    </ligand>
</feature>
<dbReference type="PANTHER" id="PTHR11085">
    <property type="entry name" value="NAD-DEPENDENT PROTEIN DEACYLASE SIRTUIN-5, MITOCHONDRIAL-RELATED"/>
    <property type="match status" value="1"/>
</dbReference>
<comment type="similarity">
    <text evidence="3">Belongs to the sirtuin family. Class I subfamily.</text>
</comment>
<feature type="binding site" evidence="16">
    <location>
        <position position="191"/>
    </location>
    <ligand>
        <name>Zn(2+)</name>
        <dbReference type="ChEBI" id="CHEBI:29105"/>
    </ligand>
</feature>
<reference evidence="18" key="1">
    <citation type="submission" date="2020-06" db="EMBL/GenBank/DDBJ databases">
        <authorList>
            <consortium name="Wellcome Sanger Institute Data Sharing"/>
        </authorList>
    </citation>
    <scope>NUCLEOTIDE SEQUENCE [LARGE SCALE GENOMIC DNA]</scope>
</reference>
<dbReference type="InterPro" id="IPR029035">
    <property type="entry name" value="DHS-like_NAD/FAD-binding_dom"/>
</dbReference>
<evidence type="ECO:0000256" key="4">
    <source>
        <dbReference type="ARBA" id="ARBA00012928"/>
    </source>
</evidence>
<feature type="domain" description="Deacetylase sirtuin-type" evidence="17">
    <location>
        <begin position="53"/>
        <end position="303"/>
    </location>
</feature>
<evidence type="ECO:0000256" key="11">
    <source>
        <dbReference type="ARBA" id="ARBA00041829"/>
    </source>
</evidence>
<keyword evidence="8" id="KW-0520">NAD</keyword>
<name>A0A8C5E0C7_GOUWI</name>
<evidence type="ECO:0000256" key="12">
    <source>
        <dbReference type="ARBA" id="ARBA00042077"/>
    </source>
</evidence>
<evidence type="ECO:0000256" key="2">
    <source>
        <dbReference type="ARBA" id="ARBA00004123"/>
    </source>
</evidence>
<evidence type="ECO:0000313" key="18">
    <source>
        <dbReference type="Ensembl" id="ENSGWIP00000014553.1"/>
    </source>
</evidence>
<proteinExistence type="inferred from homology"/>
<dbReference type="GO" id="GO:0070403">
    <property type="term" value="F:NAD+ binding"/>
    <property type="evidence" value="ECO:0007669"/>
    <property type="project" value="InterPro"/>
</dbReference>
<dbReference type="InterPro" id="IPR026591">
    <property type="entry name" value="Sirtuin_cat_small_dom_sf"/>
</dbReference>
<organism evidence="18 19">
    <name type="scientific">Gouania willdenowi</name>
    <name type="common">Blunt-snouted clingfish</name>
    <name type="synonym">Lepadogaster willdenowi</name>
    <dbReference type="NCBI Taxonomy" id="441366"/>
    <lineage>
        <taxon>Eukaryota</taxon>
        <taxon>Metazoa</taxon>
        <taxon>Chordata</taxon>
        <taxon>Craniata</taxon>
        <taxon>Vertebrata</taxon>
        <taxon>Euteleostomi</taxon>
        <taxon>Actinopterygii</taxon>
        <taxon>Neopterygii</taxon>
        <taxon>Teleostei</taxon>
        <taxon>Neoteleostei</taxon>
        <taxon>Acanthomorphata</taxon>
        <taxon>Ovalentaria</taxon>
        <taxon>Blenniimorphae</taxon>
        <taxon>Blenniiformes</taxon>
        <taxon>Gobiesocoidei</taxon>
        <taxon>Gobiesocidae</taxon>
        <taxon>Gobiesocinae</taxon>
        <taxon>Gouania</taxon>
    </lineage>
</organism>
<keyword evidence="19" id="KW-1185">Reference proteome</keyword>
<dbReference type="Ensembl" id="ENSGWIT00000016075.1">
    <property type="protein sequence ID" value="ENSGWIP00000014553.1"/>
    <property type="gene ID" value="ENSGWIG00000007515.1"/>
</dbReference>
<dbReference type="AlphaFoldDB" id="A0A8C5E0C7"/>
<dbReference type="GO" id="GO:0050793">
    <property type="term" value="P:regulation of developmental process"/>
    <property type="evidence" value="ECO:0007669"/>
    <property type="project" value="UniProtKB-ARBA"/>
</dbReference>
<evidence type="ECO:0000256" key="15">
    <source>
        <dbReference type="ARBA" id="ARBA00048905"/>
    </source>
</evidence>
<gene>
    <name evidence="18" type="primary">sirt2</name>
</gene>
<evidence type="ECO:0000256" key="14">
    <source>
        <dbReference type="ARBA" id="ARBA00048378"/>
    </source>
</evidence>
<evidence type="ECO:0000256" key="6">
    <source>
        <dbReference type="ARBA" id="ARBA00022723"/>
    </source>
</evidence>
<dbReference type="InterPro" id="IPR003000">
    <property type="entry name" value="Sirtuin"/>
</dbReference>
<comment type="subcellular location">
    <subcellularLocation>
        <location evidence="2">Nucleus</location>
    </subcellularLocation>
</comment>
<feature type="binding site" evidence="16">
    <location>
        <position position="217"/>
    </location>
    <ligand>
        <name>Zn(2+)</name>
        <dbReference type="ChEBI" id="CHEBI:29105"/>
    </ligand>
</feature>
<sequence length="413" mass="46952">MDRHLPVGYYSSEDIIIYRVVNIQVDVCLFLPPLVDFLRNLFSRFLGLGSGEKVLDELTLDGVAQYMKSGKCKNILCMVGAGISTSAGIPDFRSPETGLYANLQKYNLPYPEAIFQMDYFKEHPEPFFALAKELYPGQFKPTICHYFMKLLKDKGLLRRCYTQNIDTLERVAGLEADDLIEAHGTFYTSHCFSFSCRKEYNLDWMKEKIFSDDIPKCEKCQSVVKPDIVFFGENLPDRFFTLMKTDFPQCDLLIIMGTSLQVQPFASLVSRYIYGTILPLRDVAYISTCDDGCLALADLLGWKVTHCACLWWELLLLYVSSTLCNTSLLCTSQHQVFNKNKLTDSVWLPTFLGGSFTKSNVTCFRALNTKINTCVAPGLALHILGPYAGYRLHTSRCQLWTVENLKPRTPRGK</sequence>
<dbReference type="GO" id="GO:0051239">
    <property type="term" value="P:regulation of multicellular organismal process"/>
    <property type="evidence" value="ECO:0007669"/>
    <property type="project" value="UniProtKB-ARBA"/>
</dbReference>
<dbReference type="InterPro" id="IPR026590">
    <property type="entry name" value="Ssirtuin_cat_dom"/>
</dbReference>
<keyword evidence="5" id="KW-0808">Transferase</keyword>
<evidence type="ECO:0000256" key="7">
    <source>
        <dbReference type="ARBA" id="ARBA00022833"/>
    </source>
</evidence>
<dbReference type="CDD" id="cd01408">
    <property type="entry name" value="SIRT1"/>
    <property type="match status" value="1"/>
</dbReference>
<evidence type="ECO:0000256" key="10">
    <source>
        <dbReference type="ARBA" id="ARBA00040697"/>
    </source>
</evidence>
<dbReference type="GO" id="GO:0046872">
    <property type="term" value="F:metal ion binding"/>
    <property type="evidence" value="ECO:0007669"/>
    <property type="project" value="UniProtKB-KW"/>
</dbReference>
<accession>A0A8C5E0C7</accession>
<feature type="active site" description="Proton acceptor" evidence="16">
    <location>
        <position position="183"/>
    </location>
</feature>
<evidence type="ECO:0000256" key="5">
    <source>
        <dbReference type="ARBA" id="ARBA00022679"/>
    </source>
</evidence>
<dbReference type="GO" id="GO:0005634">
    <property type="term" value="C:nucleus"/>
    <property type="evidence" value="ECO:0007669"/>
    <property type="project" value="UniProtKB-SubCell"/>
</dbReference>
<keyword evidence="6 16" id="KW-0479">Metal-binding</keyword>
<comment type="catalytic activity">
    <reaction evidence="14">
        <text>N(6)-hexadecanoyl-L-lysyl-[protein] + NAD(+) + H2O = 2''-O-hexadecanoyl-ADP-D-ribose + nicotinamide + L-lysyl-[protein]</text>
        <dbReference type="Rhea" id="RHEA:70563"/>
        <dbReference type="Rhea" id="RHEA-COMP:9752"/>
        <dbReference type="Rhea" id="RHEA-COMP:14175"/>
        <dbReference type="ChEBI" id="CHEBI:15377"/>
        <dbReference type="ChEBI" id="CHEBI:17154"/>
        <dbReference type="ChEBI" id="CHEBI:29969"/>
        <dbReference type="ChEBI" id="CHEBI:57540"/>
        <dbReference type="ChEBI" id="CHEBI:138936"/>
        <dbReference type="ChEBI" id="CHEBI:189673"/>
    </reaction>
    <physiologicalReaction direction="left-to-right" evidence="14">
        <dbReference type="Rhea" id="RHEA:70564"/>
    </physiologicalReaction>
</comment>
<dbReference type="InterPro" id="IPR050134">
    <property type="entry name" value="NAD-dep_sirtuin_deacylases"/>
</dbReference>